<comment type="caution">
    <text evidence="1">The sequence shown here is derived from an EMBL/GenBank/DDBJ whole genome shotgun (WGS) entry which is preliminary data.</text>
</comment>
<name>A0ACC2XAE1_9TREE</name>
<proteinExistence type="predicted"/>
<accession>A0ACC2XAE1</accession>
<organism evidence="1 2">
    <name type="scientific">Naganishia onofrii</name>
    <dbReference type="NCBI Taxonomy" id="1851511"/>
    <lineage>
        <taxon>Eukaryota</taxon>
        <taxon>Fungi</taxon>
        <taxon>Dikarya</taxon>
        <taxon>Basidiomycota</taxon>
        <taxon>Agaricomycotina</taxon>
        <taxon>Tremellomycetes</taxon>
        <taxon>Filobasidiales</taxon>
        <taxon>Filobasidiaceae</taxon>
        <taxon>Naganishia</taxon>
    </lineage>
</organism>
<evidence type="ECO:0000313" key="1">
    <source>
        <dbReference type="EMBL" id="KAJ9120545.1"/>
    </source>
</evidence>
<sequence>MRKLQTSDGTETRIFSIHKSFPSSIPYPPHAATLPSPQMDASTAPPLPDTGFRNPIIALAAALIRAILYLLNVVRRLVAFVTISIPTYVVRILGYSLTLRLDFTKLLILFALAGLAVFIWVRYRYLNKYSELKEVPLAPPDPHLLNPLLSLPDDFSRPTAFHNYLDEFLSAIRVFGFLEKPVFHELSRHLQTKRLIAGDTITISLDAGGSDKNFYCVLDGNVQVFTNSGAGHGSGFGSGMLDTSRPVDGLDGSYNGYQLLNEVSTGGTLSSLFTILSLFTEDVRLSWDGEQEYGTGQAGGEEVFEDMSSDDRSGQSSGNTFEDDDDDDDDILEEITDDADAENGSVTTEIPRTRRKERRSDSDVSQLDFAAIGTTSNPTDTHANADTARGSTPSSGTSPLHPSPSVGPRVRGHEAGADGWAKVKGKAKTGSSIPAARRTRSSRIERTSTTPTRSNVPHQTTPSDHHTRPSRVIARATVDTTLAVIPSHAFKRLRYKFPKATGQIVSVILTRFARVTFMTAHRYLGLTKEVLQAEDKLNELVSYPLPIEFYESGGMDGLRSRFKPEAKAAAAANEERLGGSERTSMEEGLMTPGKRGGVYTGATVRDRERYQPTTANADRPGSEKDYFSFAPPDSPRQSSAGSTKSTMHSVTPKDGRTPSAASARTAGNVSPSTVVREKGKKMQGLGMTKLEAPVPVPVAASSSRSMTDTRETFRRGMSRKQVGAGDLMSMTTNDASNEGPLYRPGPQSARTPGLKRMDTWLEKPSFGQSMSTLGVKRSSDFGMNSLGDVPRRQQEALGDDFDLRDAVMVSIAESIGLIQSPTPESTGPSGTESQGWSTPNSPVFGGVGGSVSGAGAHSRNQSRSPFGNLSMLDMLQGNSNSGLHFKDRMTADDESSVTGTTTSASGRLGDLENDVQILYFKAGSKLVGEGETNPGLFFVIDGFLDVSIARAGSESPTLSVDPVPAMMNEKQNRNDEQSGEKQKPAQDYLFTVKPGGIAGYLASLCGTPSYTNVTAKTDCYVGLLPHTSFERLLERRPIVLLTLAKRLISLLSPLVHDLDLALDWEQINAGQVLYREGDKSDSFYIVINGRLRSVHEHASGKVDLIAEYGQGSPIGELEAITDSARPNTVHAIRDSELVKMPMTLFNAVSVQHPATTIRFLRLIASRVKQAAGPSLRQNPVAKPFSGSSGANLNLKTVCILPVTGSVPIAAFAERLRNALEDIGAPTAYLNQASVMRQLGRHAFSKMGKLKIAGWLAEREQRNRTVLYVVDTPVTSQWTLTSIRQADFVLIVGMGDDVALGEYEKLLLATKTTARKELVLLHPERYVASGFTRRWLKDRSYISGHHHVELPGIVLPNKTPMLVHDPAAIAAFKHLREKVETRIKKYRFRPSDRPRRPPHMNDFARLARRLCGKSIGLVLGGGGGRGISHIGMLQALEEAQIPVDAIGGCSIGAFVGGLYAREADLLSTRGRAKQFSGRMGSLWRLLSDVTYPFAAYTTGHEFNRGIYKAFYDVHLEDMWIPFFANSTNITHSRMEIHKTGYAWRYVRASMTLAGLLPPISDRGDLLVDGGYIDNLPVSVMMSMGPTDVIAIDVGSIDDTSPRNYGDSVSGWGILLNK</sequence>
<dbReference type="EMBL" id="JASBWV010000020">
    <property type="protein sequence ID" value="KAJ9120545.1"/>
    <property type="molecule type" value="Genomic_DNA"/>
</dbReference>
<reference evidence="1" key="1">
    <citation type="submission" date="2023-04" db="EMBL/GenBank/DDBJ databases">
        <title>Draft Genome sequencing of Naganishia species isolated from polar environments using Oxford Nanopore Technology.</title>
        <authorList>
            <person name="Leo P."/>
            <person name="Venkateswaran K."/>
        </authorList>
    </citation>
    <scope>NUCLEOTIDE SEQUENCE</scope>
    <source>
        <strain evidence="1">DBVPG 5303</strain>
    </source>
</reference>
<evidence type="ECO:0000313" key="2">
    <source>
        <dbReference type="Proteomes" id="UP001234202"/>
    </source>
</evidence>
<gene>
    <name evidence="1" type="ORF">QFC24_005220</name>
</gene>
<dbReference type="Proteomes" id="UP001234202">
    <property type="component" value="Unassembled WGS sequence"/>
</dbReference>
<keyword evidence="2" id="KW-1185">Reference proteome</keyword>
<protein>
    <submittedName>
        <fullName evidence="1">Uncharacterized protein</fullName>
    </submittedName>
</protein>